<organism evidence="1 2">
    <name type="scientific">Liparis tanakae</name>
    <name type="common">Tanaka's snailfish</name>
    <dbReference type="NCBI Taxonomy" id="230148"/>
    <lineage>
        <taxon>Eukaryota</taxon>
        <taxon>Metazoa</taxon>
        <taxon>Chordata</taxon>
        <taxon>Craniata</taxon>
        <taxon>Vertebrata</taxon>
        <taxon>Euteleostomi</taxon>
        <taxon>Actinopterygii</taxon>
        <taxon>Neopterygii</taxon>
        <taxon>Teleostei</taxon>
        <taxon>Neoteleostei</taxon>
        <taxon>Acanthomorphata</taxon>
        <taxon>Eupercaria</taxon>
        <taxon>Perciformes</taxon>
        <taxon>Cottioidei</taxon>
        <taxon>Cottales</taxon>
        <taxon>Liparidae</taxon>
        <taxon>Liparis</taxon>
    </lineage>
</organism>
<dbReference type="EMBL" id="SRLO01006431">
    <property type="protein sequence ID" value="TNN28796.1"/>
    <property type="molecule type" value="Genomic_DNA"/>
</dbReference>
<name>A0A4Z2EIW0_9TELE</name>
<dbReference type="AlphaFoldDB" id="A0A4Z2EIW0"/>
<comment type="caution">
    <text evidence="1">The sequence shown here is derived from an EMBL/GenBank/DDBJ whole genome shotgun (WGS) entry which is preliminary data.</text>
</comment>
<sequence>MWRRCICATSRAAGRLASRLSPLVSRLSGLTHISGPQM</sequence>
<keyword evidence="2" id="KW-1185">Reference proteome</keyword>
<reference evidence="1 2" key="1">
    <citation type="submission" date="2019-03" db="EMBL/GenBank/DDBJ databases">
        <title>First draft genome of Liparis tanakae, snailfish: a comprehensive survey of snailfish specific genes.</title>
        <authorList>
            <person name="Kim W."/>
            <person name="Song I."/>
            <person name="Jeong J.-H."/>
            <person name="Kim D."/>
            <person name="Kim S."/>
            <person name="Ryu S."/>
            <person name="Song J.Y."/>
            <person name="Lee S.K."/>
        </authorList>
    </citation>
    <scope>NUCLEOTIDE SEQUENCE [LARGE SCALE GENOMIC DNA]</scope>
    <source>
        <tissue evidence="1">Muscle</tissue>
    </source>
</reference>
<evidence type="ECO:0000313" key="2">
    <source>
        <dbReference type="Proteomes" id="UP000314294"/>
    </source>
</evidence>
<accession>A0A4Z2EIW0</accession>
<proteinExistence type="predicted"/>
<gene>
    <name evidence="1" type="ORF">EYF80_061056</name>
</gene>
<evidence type="ECO:0000313" key="1">
    <source>
        <dbReference type="EMBL" id="TNN28796.1"/>
    </source>
</evidence>
<protein>
    <submittedName>
        <fullName evidence="1">Uncharacterized protein</fullName>
    </submittedName>
</protein>
<dbReference type="Proteomes" id="UP000314294">
    <property type="component" value="Unassembled WGS sequence"/>
</dbReference>